<accession>A0ABU4TQ62</accession>
<gene>
    <name evidence="2" type="ORF">SK571_13550</name>
</gene>
<keyword evidence="3" id="KW-1185">Reference proteome</keyword>
<keyword evidence="1" id="KW-1133">Transmembrane helix</keyword>
<dbReference type="RefSeq" id="WP_319984384.1">
    <property type="nucleotide sequence ID" value="NZ_JAXAVV010000005.1"/>
</dbReference>
<dbReference type="Proteomes" id="UP001271792">
    <property type="component" value="Unassembled WGS sequence"/>
</dbReference>
<keyword evidence="1" id="KW-0812">Transmembrane</keyword>
<name>A0ABU4TQ62_9PSEU</name>
<dbReference type="EMBL" id="JAXAVV010000005">
    <property type="protein sequence ID" value="MDX8050411.1"/>
    <property type="molecule type" value="Genomic_DNA"/>
</dbReference>
<evidence type="ECO:0000256" key="1">
    <source>
        <dbReference type="SAM" id="Phobius"/>
    </source>
</evidence>
<evidence type="ECO:0000313" key="3">
    <source>
        <dbReference type="Proteomes" id="UP001271792"/>
    </source>
</evidence>
<keyword evidence="1" id="KW-0472">Membrane</keyword>
<sequence>MTLREWITTLLDLAALLLVAFGAGAAVFPLIGWASVAVAGLVIGAWSRVIVWIATPSSAPAWWKKLQAGERR</sequence>
<proteinExistence type="predicted"/>
<protein>
    <submittedName>
        <fullName evidence="2">Uncharacterized protein</fullName>
    </submittedName>
</protein>
<evidence type="ECO:0000313" key="2">
    <source>
        <dbReference type="EMBL" id="MDX8050411.1"/>
    </source>
</evidence>
<feature type="transmembrane region" description="Helical" evidence="1">
    <location>
        <begin position="32"/>
        <end position="55"/>
    </location>
</feature>
<organism evidence="2 3">
    <name type="scientific">Lentzea kristufekii</name>
    <dbReference type="NCBI Taxonomy" id="3095430"/>
    <lineage>
        <taxon>Bacteria</taxon>
        <taxon>Bacillati</taxon>
        <taxon>Actinomycetota</taxon>
        <taxon>Actinomycetes</taxon>
        <taxon>Pseudonocardiales</taxon>
        <taxon>Pseudonocardiaceae</taxon>
        <taxon>Lentzea</taxon>
    </lineage>
</organism>
<reference evidence="2 3" key="2">
    <citation type="submission" date="2023-11" db="EMBL/GenBank/DDBJ databases">
        <authorList>
            <person name="Lara A.C."/>
            <person name="Chronakova A."/>
        </authorList>
    </citation>
    <scope>NUCLEOTIDE SEQUENCE [LARGE SCALE GENOMIC DNA]</scope>
    <source>
        <strain evidence="2 3">BCCO 10_0798</strain>
    </source>
</reference>
<reference evidence="2 3" key="1">
    <citation type="submission" date="2023-11" db="EMBL/GenBank/DDBJ databases">
        <title>Lentzea sokolovensis, sp. nov., Lentzea kristufkii, sp. nov., and Lentzea miocenensis, sp. nov., rare actinobacteria from Sokolov Coal Basin, Miocene lacustrine sediment, Czech Republic.</title>
        <authorList>
            <person name="Lara A."/>
            <person name="Kotroba L."/>
            <person name="Nouioui I."/>
            <person name="Neumann-Schaal M."/>
            <person name="Mast Y."/>
            <person name="Chronakova A."/>
        </authorList>
    </citation>
    <scope>NUCLEOTIDE SEQUENCE [LARGE SCALE GENOMIC DNA]</scope>
    <source>
        <strain evidence="2 3">BCCO 10_0798</strain>
    </source>
</reference>
<comment type="caution">
    <text evidence="2">The sequence shown here is derived from an EMBL/GenBank/DDBJ whole genome shotgun (WGS) entry which is preliminary data.</text>
</comment>